<accession>A0A6H1TZ02</accession>
<name>A0A6H1TZ02_9CYAN</name>
<evidence type="ECO:0000313" key="1">
    <source>
        <dbReference type="EMBL" id="QIZ71377.1"/>
    </source>
</evidence>
<protein>
    <submittedName>
        <fullName evidence="1">Anacyclamide/piricyclamide family prenylated cyclic peptide</fullName>
    </submittedName>
</protein>
<dbReference type="RefSeq" id="WP_168569530.1">
    <property type="nucleotide sequence ID" value="NZ_CP051167.1"/>
</dbReference>
<evidence type="ECO:0000313" key="2">
    <source>
        <dbReference type="Proteomes" id="UP000500857"/>
    </source>
</evidence>
<proteinExistence type="predicted"/>
<dbReference type="NCBIfam" id="TIGR04446">
    <property type="entry name" value="pren_cyc_PirE"/>
    <property type="match status" value="1"/>
</dbReference>
<dbReference type="KEGG" id="oxy:HCG48_12925"/>
<dbReference type="AlphaFoldDB" id="A0A6H1TZ02"/>
<organism evidence="1 2">
    <name type="scientific">Oxynema aestuarii AP17</name>
    <dbReference type="NCBI Taxonomy" id="2064643"/>
    <lineage>
        <taxon>Bacteria</taxon>
        <taxon>Bacillati</taxon>
        <taxon>Cyanobacteriota</taxon>
        <taxon>Cyanophyceae</taxon>
        <taxon>Oscillatoriophycideae</taxon>
        <taxon>Oscillatoriales</taxon>
        <taxon>Oscillatoriaceae</taxon>
        <taxon>Oxynema</taxon>
        <taxon>Oxynema aestuarii</taxon>
    </lineage>
</organism>
<reference evidence="1 2" key="1">
    <citation type="submission" date="2020-04" db="EMBL/GenBank/DDBJ databases">
        <authorList>
            <person name="Basu S."/>
            <person name="Maruthanayagam V."/>
            <person name="Chakraborty S."/>
            <person name="Pramanik A."/>
            <person name="Mukherjee J."/>
            <person name="Brink B."/>
        </authorList>
    </citation>
    <scope>NUCLEOTIDE SEQUENCE [LARGE SCALE GENOMIC DNA]</scope>
    <source>
        <strain evidence="1 2">AP17</strain>
    </source>
</reference>
<dbReference type="InterPro" id="IPR031036">
    <property type="entry name" value="Pren_cyc_PirE"/>
</dbReference>
<gene>
    <name evidence="1" type="ORF">HCG48_12925</name>
</gene>
<dbReference type="EMBL" id="CP051167">
    <property type="protein sequence ID" value="QIZ71377.1"/>
    <property type="molecule type" value="Genomic_DNA"/>
</dbReference>
<sequence length="58" mass="6623">MKTRKLVPQNGAPVKRDALATVARDRYASAVHPQTQWQWWIWGSEGRKYDPVAADDAE</sequence>
<dbReference type="Proteomes" id="UP000500857">
    <property type="component" value="Chromosome"/>
</dbReference>
<keyword evidence="2" id="KW-1185">Reference proteome</keyword>